<dbReference type="Proteomes" id="UP000188533">
    <property type="component" value="Unassembled WGS sequence"/>
</dbReference>
<dbReference type="PROSITE" id="PS50002">
    <property type="entry name" value="SH3"/>
    <property type="match status" value="1"/>
</dbReference>
<dbReference type="Pfam" id="PF00018">
    <property type="entry name" value="SH3_1"/>
    <property type="match status" value="1"/>
</dbReference>
<dbReference type="PRINTS" id="PR00452">
    <property type="entry name" value="SH3DOMAIN"/>
</dbReference>
<keyword evidence="6" id="KW-1185">Reference proteome</keyword>
<feature type="transmembrane region" description="Helical" evidence="3">
    <location>
        <begin position="107"/>
        <end position="126"/>
    </location>
</feature>
<evidence type="ECO:0000256" key="2">
    <source>
        <dbReference type="PROSITE-ProRule" id="PRU00192"/>
    </source>
</evidence>
<evidence type="ECO:0000313" key="6">
    <source>
        <dbReference type="Proteomes" id="UP000188533"/>
    </source>
</evidence>
<protein>
    <submittedName>
        <fullName evidence="5">SH3-domain-containing membrane protein</fullName>
    </submittedName>
</protein>
<dbReference type="Gene3D" id="2.30.30.40">
    <property type="entry name" value="SH3 Domains"/>
    <property type="match status" value="1"/>
</dbReference>
<feature type="transmembrane region" description="Helical" evidence="3">
    <location>
        <begin position="49"/>
        <end position="67"/>
    </location>
</feature>
<evidence type="ECO:0000313" key="5">
    <source>
        <dbReference type="EMBL" id="GAV99070.1"/>
    </source>
</evidence>
<keyword evidence="3" id="KW-1133">Transmembrane helix</keyword>
<evidence type="ECO:0000256" key="3">
    <source>
        <dbReference type="SAM" id="Phobius"/>
    </source>
</evidence>
<dbReference type="EMBL" id="BDGU01000007">
    <property type="protein sequence ID" value="GAV99070.1"/>
    <property type="molecule type" value="Genomic_DNA"/>
</dbReference>
<accession>A0A1Q3DVT7</accession>
<comment type="caution">
    <text evidence="5">The sequence shown here is derived from an EMBL/GenBank/DDBJ whole genome shotgun (WGS) entry which is preliminary data.</text>
</comment>
<feature type="domain" description="SH3" evidence="4">
    <location>
        <begin position="254"/>
        <end position="323"/>
    </location>
</feature>
<reference evidence="5 6" key="2">
    <citation type="submission" date="2017-02" db="EMBL/GenBank/DDBJ databases">
        <title>A genome survey and senescence transcriptome analysis in Lentinula edodes.</title>
        <authorList>
            <person name="Sakamoto Y."/>
            <person name="Nakade K."/>
            <person name="Sato S."/>
            <person name="Yoshida Y."/>
            <person name="Miyazaki K."/>
            <person name="Natsume S."/>
            <person name="Konno N."/>
        </authorList>
    </citation>
    <scope>NUCLEOTIDE SEQUENCE [LARGE SCALE GENOMIC DNA]</scope>
    <source>
        <strain evidence="5 6">NBRC 111202</strain>
    </source>
</reference>
<keyword evidence="3" id="KW-0472">Membrane</keyword>
<dbReference type="InterPro" id="IPR036028">
    <property type="entry name" value="SH3-like_dom_sf"/>
</dbReference>
<gene>
    <name evidence="5" type="ORF">LENED_000501</name>
</gene>
<reference evidence="5 6" key="1">
    <citation type="submission" date="2016-08" db="EMBL/GenBank/DDBJ databases">
        <authorList>
            <consortium name="Lentinula edodes genome sequencing consortium"/>
            <person name="Sakamoto Y."/>
            <person name="Nakade K."/>
            <person name="Sato S."/>
            <person name="Yoshida Y."/>
            <person name="Miyazaki K."/>
            <person name="Natsume S."/>
            <person name="Konno N."/>
        </authorList>
    </citation>
    <scope>NUCLEOTIDE SEQUENCE [LARGE SCALE GENOMIC DNA]</scope>
    <source>
        <strain evidence="5 6">NBRC 111202</strain>
    </source>
</reference>
<evidence type="ECO:0000259" key="4">
    <source>
        <dbReference type="PROSITE" id="PS50002"/>
    </source>
</evidence>
<organism evidence="5 6">
    <name type="scientific">Lentinula edodes</name>
    <name type="common">Shiitake mushroom</name>
    <name type="synonym">Lentinus edodes</name>
    <dbReference type="NCBI Taxonomy" id="5353"/>
    <lineage>
        <taxon>Eukaryota</taxon>
        <taxon>Fungi</taxon>
        <taxon>Dikarya</taxon>
        <taxon>Basidiomycota</taxon>
        <taxon>Agaricomycotina</taxon>
        <taxon>Agaricomycetes</taxon>
        <taxon>Agaricomycetidae</taxon>
        <taxon>Agaricales</taxon>
        <taxon>Marasmiineae</taxon>
        <taxon>Omphalotaceae</taxon>
        <taxon>Lentinula</taxon>
    </lineage>
</organism>
<feature type="transmembrane region" description="Helical" evidence="3">
    <location>
        <begin position="15"/>
        <end position="37"/>
    </location>
</feature>
<dbReference type="AlphaFoldDB" id="A0A1Q3DVT7"/>
<dbReference type="InterPro" id="IPR001452">
    <property type="entry name" value="SH3_domain"/>
</dbReference>
<proteinExistence type="predicted"/>
<keyword evidence="3" id="KW-0812">Transmembrane</keyword>
<dbReference type="SMART" id="SM00326">
    <property type="entry name" value="SH3"/>
    <property type="match status" value="1"/>
</dbReference>
<keyword evidence="1 2" id="KW-0728">SH3 domain</keyword>
<feature type="transmembrane region" description="Helical" evidence="3">
    <location>
        <begin position="73"/>
        <end position="95"/>
    </location>
</feature>
<dbReference type="STRING" id="5353.A0A1Q3DVT7"/>
<dbReference type="SUPFAM" id="SSF50044">
    <property type="entry name" value="SH3-domain"/>
    <property type="match status" value="1"/>
</dbReference>
<evidence type="ECO:0000256" key="1">
    <source>
        <dbReference type="ARBA" id="ARBA00022443"/>
    </source>
</evidence>
<name>A0A1Q3DVT7_LENED</name>
<sequence>MLASFDRASLLTHPFFIVTTIFANASWMIALISQGLAATKYGRSTVATLWLAILLQLLVNIGVLYGLCTNVIHMFRLQISLFASMAVVLGALGINNNIFSGFRSRDAIAAAWIILSIVDLLWILVFSSERDSPVLQVFEKEARIRLSSDSNFPINREEESQTHTPIPKDPISESKVALDPRSTMLSAPETFKSDDAARPALFQPSPLVYEGSRTSFDRPGSVLMNDRQSTTSRLTVPASIATHESSNAASSNYSYSQKALALYNYNAINSSTEVDNSGEGELSFVKGDILEVSRTLEKKWWPARRSNGQVGVVPSNYLQVIQE</sequence>